<evidence type="ECO:0000256" key="1">
    <source>
        <dbReference type="SAM" id="MobiDB-lite"/>
    </source>
</evidence>
<keyword evidence="4" id="KW-1185">Reference proteome</keyword>
<evidence type="ECO:0000313" key="3">
    <source>
        <dbReference type="EMBL" id="MBY8882222.1"/>
    </source>
</evidence>
<dbReference type="Gene3D" id="3.30.530.20">
    <property type="match status" value="1"/>
</dbReference>
<evidence type="ECO:0000313" key="4">
    <source>
        <dbReference type="Proteomes" id="UP000778578"/>
    </source>
</evidence>
<feature type="compositionally biased region" description="Basic and acidic residues" evidence="1">
    <location>
        <begin position="271"/>
        <end position="282"/>
    </location>
</feature>
<protein>
    <submittedName>
        <fullName evidence="3">SRPBCC family protein</fullName>
    </submittedName>
</protein>
<gene>
    <name evidence="3" type="ORF">K7862_31995</name>
</gene>
<dbReference type="RefSeq" id="WP_222968427.1">
    <property type="nucleotide sequence ID" value="NZ_JAINZZ010000066.1"/>
</dbReference>
<feature type="domain" description="Coenzyme Q-binding protein COQ10 START" evidence="2">
    <location>
        <begin position="129"/>
        <end position="250"/>
    </location>
</feature>
<dbReference type="Pfam" id="PF03364">
    <property type="entry name" value="Polyketide_cyc"/>
    <property type="match status" value="1"/>
</dbReference>
<dbReference type="InterPro" id="IPR005031">
    <property type="entry name" value="COQ10_START"/>
</dbReference>
<proteinExistence type="predicted"/>
<reference evidence="3 4" key="1">
    <citation type="submission" date="2021-08" db="EMBL/GenBank/DDBJ databases">
        <title>WGS of actinomycetes from Thailand.</title>
        <authorList>
            <person name="Thawai C."/>
        </authorList>
    </citation>
    <scope>NUCLEOTIDE SEQUENCE [LARGE SCALE GENOMIC DNA]</scope>
    <source>
        <strain evidence="3 4">PLK6-54</strain>
    </source>
</reference>
<evidence type="ECO:0000259" key="2">
    <source>
        <dbReference type="Pfam" id="PF03364"/>
    </source>
</evidence>
<dbReference type="EMBL" id="JAINZZ010000066">
    <property type="protein sequence ID" value="MBY8882222.1"/>
    <property type="molecule type" value="Genomic_DNA"/>
</dbReference>
<feature type="region of interest" description="Disordered" evidence="1">
    <location>
        <begin position="271"/>
        <end position="393"/>
    </location>
</feature>
<sequence>MTERERPAGDTTSALPVDRLMEQGQELLTALGERAIGQISDKLSGATEKLTDFAESGGGGGGLAAALKGGQSLASGKSGFRSMLDAGMEQTKQKVKGAFGGGKDDGGGGGGGDKGQKIKVTNIVESIEVGVPVRVAYNQWTEFEDFPTFMKKVENIKQESETEMNWKAQVFWSHRAWKATVIEQMPDERIHWESEGEKGRVDGTVTFHELTPDLTKILLVLEYHPQGFFERTGNLWRAQGRRARLELKHFQRHVMTRTILNQDEVHGWRGEVSDGEVVRSDEEVREEEEQDERDESEEGAEGEEGAEDQDAEGEFDEEEPEDLEGEEGEEDEDDELADEDEEDGFEDDEDADDEDELADEEDGDEDEDEEDEDEDGDDRAGSGTRTRTRSRRG</sequence>
<accession>A0ABS7QGE1</accession>
<dbReference type="PANTHER" id="PTHR33824">
    <property type="entry name" value="POLYKETIDE CYCLASE/DEHYDRASE AND LIPID TRANSPORT SUPERFAMILY PROTEIN"/>
    <property type="match status" value="1"/>
</dbReference>
<dbReference type="InterPro" id="IPR023393">
    <property type="entry name" value="START-like_dom_sf"/>
</dbReference>
<dbReference type="InterPro" id="IPR047137">
    <property type="entry name" value="ORF3"/>
</dbReference>
<dbReference type="CDD" id="cd07817">
    <property type="entry name" value="SRPBCC_8"/>
    <property type="match status" value="1"/>
</dbReference>
<feature type="region of interest" description="Disordered" evidence="1">
    <location>
        <begin position="96"/>
        <end position="115"/>
    </location>
</feature>
<dbReference type="SUPFAM" id="SSF55961">
    <property type="entry name" value="Bet v1-like"/>
    <property type="match status" value="1"/>
</dbReference>
<organism evidence="3 4">
    <name type="scientific">Actinacidiphila acidipaludis</name>
    <dbReference type="NCBI Taxonomy" id="2873382"/>
    <lineage>
        <taxon>Bacteria</taxon>
        <taxon>Bacillati</taxon>
        <taxon>Actinomycetota</taxon>
        <taxon>Actinomycetes</taxon>
        <taxon>Kitasatosporales</taxon>
        <taxon>Streptomycetaceae</taxon>
        <taxon>Actinacidiphila</taxon>
    </lineage>
</organism>
<dbReference type="Proteomes" id="UP000778578">
    <property type="component" value="Unassembled WGS sequence"/>
</dbReference>
<dbReference type="PANTHER" id="PTHR33824:SF7">
    <property type="entry name" value="POLYKETIDE CYCLASE_DEHYDRASE AND LIPID TRANSPORT SUPERFAMILY PROTEIN"/>
    <property type="match status" value="1"/>
</dbReference>
<name>A0ABS7QGE1_9ACTN</name>
<feature type="compositionally biased region" description="Acidic residues" evidence="1">
    <location>
        <begin position="283"/>
        <end position="377"/>
    </location>
</feature>
<comment type="caution">
    <text evidence="3">The sequence shown here is derived from an EMBL/GenBank/DDBJ whole genome shotgun (WGS) entry which is preliminary data.</text>
</comment>